<dbReference type="Pfam" id="PF13365">
    <property type="entry name" value="Trypsin_2"/>
    <property type="match status" value="1"/>
</dbReference>
<dbReference type="SUPFAM" id="SSF55383">
    <property type="entry name" value="Copper amine oxidase, domain N"/>
    <property type="match status" value="1"/>
</dbReference>
<reference evidence="3 4" key="1">
    <citation type="submission" date="2018-09" db="EMBL/GenBank/DDBJ databases">
        <title>Discovery and Ecogenomic Context for Candidatus Cryosericales, a Global Caldiserica Order Active in Thawing Permafrost.</title>
        <authorList>
            <person name="Martinez M.A."/>
            <person name="Woodcroft B.J."/>
            <person name="Ignacio Espinoza J.C."/>
            <person name="Zayed A."/>
            <person name="Singleton C.M."/>
            <person name="Boyd J."/>
            <person name="Li Y.-F."/>
            <person name="Purvine S."/>
            <person name="Maughan H."/>
            <person name="Hodgkins S.B."/>
            <person name="Anderson D."/>
            <person name="Sederholm M."/>
            <person name="Temperton B."/>
            <person name="Saleska S.R."/>
            <person name="Tyson G.W."/>
            <person name="Rich V.I."/>
        </authorList>
    </citation>
    <scope>NUCLEOTIDE SEQUENCE [LARGE SCALE GENOMIC DNA]</scope>
    <source>
        <strain evidence="3 4">SMC7</strain>
    </source>
</reference>
<protein>
    <recommendedName>
        <fullName evidence="2">Copper amine oxidase-like N-terminal domain-containing protein</fullName>
    </recommendedName>
</protein>
<dbReference type="InterPro" id="IPR012854">
    <property type="entry name" value="Cu_amine_oxidase-like_N"/>
</dbReference>
<dbReference type="InterPro" id="IPR036582">
    <property type="entry name" value="Mao_N_sf"/>
</dbReference>
<evidence type="ECO:0000256" key="1">
    <source>
        <dbReference type="SAM" id="Phobius"/>
    </source>
</evidence>
<comment type="caution">
    <text evidence="3">The sequence shown here is derived from an EMBL/GenBank/DDBJ whole genome shotgun (WGS) entry which is preliminary data.</text>
</comment>
<dbReference type="AlphaFoldDB" id="A0A398CTC8"/>
<dbReference type="Gene3D" id="2.60.40.10">
    <property type="entry name" value="Immunoglobulins"/>
    <property type="match status" value="3"/>
</dbReference>
<dbReference type="GO" id="GO:0004252">
    <property type="term" value="F:serine-type endopeptidase activity"/>
    <property type="evidence" value="ECO:0007669"/>
    <property type="project" value="InterPro"/>
</dbReference>
<evidence type="ECO:0000313" key="3">
    <source>
        <dbReference type="EMBL" id="RIE06646.1"/>
    </source>
</evidence>
<dbReference type="Gene3D" id="2.40.10.120">
    <property type="match status" value="1"/>
</dbReference>
<dbReference type="InterPro" id="IPR013783">
    <property type="entry name" value="Ig-like_fold"/>
</dbReference>
<name>A0A398CTC8_9BACT</name>
<organism evidence="3 4">
    <name type="scientific">Candidatus Cryosericum terrychapinii</name>
    <dbReference type="NCBI Taxonomy" id="2290919"/>
    <lineage>
        <taxon>Bacteria</taxon>
        <taxon>Pseudomonadati</taxon>
        <taxon>Caldisericota/Cryosericota group</taxon>
        <taxon>Candidatus Cryosericota</taxon>
        <taxon>Candidatus Cryosericia</taxon>
        <taxon>Candidatus Cryosericales</taxon>
        <taxon>Candidatus Cryosericaceae</taxon>
        <taxon>Candidatus Cryosericum</taxon>
    </lineage>
</organism>
<dbReference type="PANTHER" id="PTHR22939:SF129">
    <property type="entry name" value="SERINE PROTEASE HTRA2, MITOCHONDRIAL"/>
    <property type="match status" value="1"/>
</dbReference>
<sequence length="703" mass="73459">MSIVASCDMSLSYEHACSGIAVNCRDRCTGWEAAMRHAQRSVAILIVVAILLALPFAPSIVRGQAGGTQTIIVLQVGKPSMTVNGVSSPVDVQGTVPVIVEGRTFLPIRAVVEALNGTIAWTAADQKVTIIMGSEVLELFIGKSTARVNGTPMSVDPANPQVVPFIVGGRTMLPVRFVAERLGGMVTWNDATKTATLVFGSSATQTPLSVTEIAKKVESVVYIEVAFGDGKGASGSGFIISPDGSIVTNYHVIDGAESGKVVLNDGTTFTDIKVLGWDKVGDLVIIKVPGAGLPAVTMGDSDAAQVGESVVAIGSPLGLQNTVSTGIISARREGFLQTTAPISHGSSGGALFNMMGEVIGITSAGMEEGANLGFAIPINDVKSLARDRTLTLAQFTVQTSGSGSPSVNIPSLIQPAATTEVDTLTPTFQWTKVATATRYTFWLGKGTTGTEDTKIYSEVVTTNSLTLPEGILTDGGTYTWAVAAGNETGWGDWSEDSVFSVGAAGTLGVPEALEPDQEVTVPTLTPTFYWRAVTEATRYTFWLGKGTSGSQDSEVFSTVVTGTSFTVPATVLVDGGEYTWNVSAGNASDWGDWGEDQYFTVEVPSGLPAPALLTPLPYVTGVSRTATFTWALVSGATRYAFWLGKGTSGSEDSEILNVVVTGTSYTVPAGTLEAGAVYTWNVSAGTATTWGDWTMDRYFKTAP</sequence>
<gene>
    <name evidence="3" type="ORF">SMC7_01165</name>
</gene>
<dbReference type="Proteomes" id="UP000266328">
    <property type="component" value="Unassembled WGS sequence"/>
</dbReference>
<proteinExistence type="predicted"/>
<feature type="domain" description="Copper amine oxidase-like N-terminal" evidence="2">
    <location>
        <begin position="95"/>
        <end position="196"/>
    </location>
</feature>
<dbReference type="EMBL" id="QXIS01000006">
    <property type="protein sequence ID" value="RIE06646.1"/>
    <property type="molecule type" value="Genomic_DNA"/>
</dbReference>
<dbReference type="PANTHER" id="PTHR22939">
    <property type="entry name" value="SERINE PROTEASE FAMILY S1C HTRA-RELATED"/>
    <property type="match status" value="1"/>
</dbReference>
<dbReference type="GO" id="GO:0006508">
    <property type="term" value="P:proteolysis"/>
    <property type="evidence" value="ECO:0007669"/>
    <property type="project" value="InterPro"/>
</dbReference>
<dbReference type="Pfam" id="PF07833">
    <property type="entry name" value="Cu_amine_oxidN1"/>
    <property type="match status" value="1"/>
</dbReference>
<keyword evidence="1" id="KW-0812">Transmembrane</keyword>
<keyword evidence="1" id="KW-1133">Transmembrane helix</keyword>
<dbReference type="InterPro" id="IPR001940">
    <property type="entry name" value="Peptidase_S1C"/>
</dbReference>
<evidence type="ECO:0000259" key="2">
    <source>
        <dbReference type="Pfam" id="PF07833"/>
    </source>
</evidence>
<dbReference type="PRINTS" id="PR00834">
    <property type="entry name" value="PROTEASES2C"/>
</dbReference>
<evidence type="ECO:0000313" key="4">
    <source>
        <dbReference type="Proteomes" id="UP000266328"/>
    </source>
</evidence>
<dbReference type="SUPFAM" id="SSF50494">
    <property type="entry name" value="Trypsin-like serine proteases"/>
    <property type="match status" value="1"/>
</dbReference>
<keyword evidence="1" id="KW-0472">Membrane</keyword>
<keyword evidence="4" id="KW-1185">Reference proteome</keyword>
<dbReference type="InterPro" id="IPR009003">
    <property type="entry name" value="Peptidase_S1_PA"/>
</dbReference>
<accession>A0A398CTC8</accession>
<dbReference type="Gene3D" id="3.30.457.10">
    <property type="entry name" value="Copper amine oxidase-like, N-terminal domain"/>
    <property type="match status" value="1"/>
</dbReference>
<feature type="transmembrane region" description="Helical" evidence="1">
    <location>
        <begin position="42"/>
        <end position="61"/>
    </location>
</feature>